<dbReference type="KEGG" id="pry:Prubr_44260"/>
<evidence type="ECO:0000313" key="3">
    <source>
        <dbReference type="Proteomes" id="UP000680866"/>
    </source>
</evidence>
<name>A0A810N7M4_9ACTN</name>
<proteinExistence type="predicted"/>
<feature type="chain" id="PRO_5038864805" evidence="1">
    <location>
        <begin position="22"/>
        <end position="154"/>
    </location>
</feature>
<dbReference type="AlphaFoldDB" id="A0A810N7M4"/>
<organism evidence="2 3">
    <name type="scientific">Polymorphospora rubra</name>
    <dbReference type="NCBI Taxonomy" id="338584"/>
    <lineage>
        <taxon>Bacteria</taxon>
        <taxon>Bacillati</taxon>
        <taxon>Actinomycetota</taxon>
        <taxon>Actinomycetes</taxon>
        <taxon>Micromonosporales</taxon>
        <taxon>Micromonosporaceae</taxon>
        <taxon>Polymorphospora</taxon>
    </lineage>
</organism>
<keyword evidence="3" id="KW-1185">Reference proteome</keyword>
<reference evidence="2" key="1">
    <citation type="submission" date="2020-08" db="EMBL/GenBank/DDBJ databases">
        <title>Whole genome shotgun sequence of Polymorphospora rubra NBRC 101157.</title>
        <authorList>
            <person name="Komaki H."/>
            <person name="Tamura T."/>
        </authorList>
    </citation>
    <scope>NUCLEOTIDE SEQUENCE</scope>
    <source>
        <strain evidence="2">NBRC 101157</strain>
    </source>
</reference>
<gene>
    <name evidence="2" type="ORF">Prubr_44260</name>
</gene>
<keyword evidence="1" id="KW-0732">Signal</keyword>
<accession>A0A810N7M4</accession>
<dbReference type="Proteomes" id="UP000680866">
    <property type="component" value="Chromosome"/>
</dbReference>
<evidence type="ECO:0000313" key="2">
    <source>
        <dbReference type="EMBL" id="BCJ67405.1"/>
    </source>
</evidence>
<dbReference type="EMBL" id="AP023359">
    <property type="protein sequence ID" value="BCJ67405.1"/>
    <property type="molecule type" value="Genomic_DNA"/>
</dbReference>
<protein>
    <submittedName>
        <fullName evidence="2">Uncharacterized protein</fullName>
    </submittedName>
</protein>
<feature type="signal peptide" evidence="1">
    <location>
        <begin position="1"/>
        <end position="21"/>
    </location>
</feature>
<sequence length="154" mass="16057">MDVVSVSLVLVPLAVAAVAAAQGIQDRKDAAGRPICAVQTRMRDETLLAEALRDTGATVTGQAGTLTASWDGVTATFGRDADSLVAHFAGAVDEAGAVRLVTSVDQAYGRQVQRTVLARLRAQAPQAGLRLESEQTTADAGVRLVFALEREAAR</sequence>
<evidence type="ECO:0000256" key="1">
    <source>
        <dbReference type="SAM" id="SignalP"/>
    </source>
</evidence>